<dbReference type="EMBL" id="QTSX02001389">
    <property type="protein sequence ID" value="KAJ9082960.1"/>
    <property type="molecule type" value="Genomic_DNA"/>
</dbReference>
<organism evidence="1 2">
    <name type="scientific">Entomophthora muscae</name>
    <dbReference type="NCBI Taxonomy" id="34485"/>
    <lineage>
        <taxon>Eukaryota</taxon>
        <taxon>Fungi</taxon>
        <taxon>Fungi incertae sedis</taxon>
        <taxon>Zoopagomycota</taxon>
        <taxon>Entomophthoromycotina</taxon>
        <taxon>Entomophthoromycetes</taxon>
        <taxon>Entomophthorales</taxon>
        <taxon>Entomophthoraceae</taxon>
        <taxon>Entomophthora</taxon>
    </lineage>
</organism>
<gene>
    <name evidence="1" type="ORF">DSO57_1039501</name>
</gene>
<evidence type="ECO:0000313" key="2">
    <source>
        <dbReference type="Proteomes" id="UP001165960"/>
    </source>
</evidence>
<evidence type="ECO:0000313" key="1">
    <source>
        <dbReference type="EMBL" id="KAJ9082960.1"/>
    </source>
</evidence>
<protein>
    <submittedName>
        <fullName evidence="1">Uncharacterized protein</fullName>
    </submittedName>
</protein>
<comment type="caution">
    <text evidence="1">The sequence shown here is derived from an EMBL/GenBank/DDBJ whole genome shotgun (WGS) entry which is preliminary data.</text>
</comment>
<sequence length="69" mass="7518">MFVPFFSDLMGLMGAISSCIIVFLVPTICPISYSALAGGQCGTPRCPCRYGGWFYGADSWFHLVRADTD</sequence>
<accession>A0ACC2U7F4</accession>
<proteinExistence type="predicted"/>
<name>A0ACC2U7F4_9FUNG</name>
<reference evidence="1" key="1">
    <citation type="submission" date="2022-04" db="EMBL/GenBank/DDBJ databases">
        <title>Genome of the entomopathogenic fungus Entomophthora muscae.</title>
        <authorList>
            <person name="Elya C."/>
            <person name="Lovett B.R."/>
            <person name="Lee E."/>
            <person name="Macias A.M."/>
            <person name="Hajek A.E."/>
            <person name="De Bivort B.L."/>
            <person name="Kasson M.T."/>
            <person name="De Fine Licht H.H."/>
            <person name="Stajich J.E."/>
        </authorList>
    </citation>
    <scope>NUCLEOTIDE SEQUENCE</scope>
    <source>
        <strain evidence="1">Berkeley</strain>
    </source>
</reference>
<dbReference type="Proteomes" id="UP001165960">
    <property type="component" value="Unassembled WGS sequence"/>
</dbReference>
<keyword evidence="2" id="KW-1185">Reference proteome</keyword>